<keyword evidence="1" id="KW-0732">Signal</keyword>
<feature type="domain" description="GH16" evidence="2">
    <location>
        <begin position="26"/>
        <end position="278"/>
    </location>
</feature>
<dbReference type="AlphaFoldDB" id="A0A0C3PKM5"/>
<name>A0A0C3PKM5_PHLG1</name>
<gene>
    <name evidence="3" type="ORF">PHLGIDRAFT_106436</name>
</gene>
<dbReference type="Proteomes" id="UP000053257">
    <property type="component" value="Unassembled WGS sequence"/>
</dbReference>
<dbReference type="CDD" id="cd02181">
    <property type="entry name" value="GH16_fungal_Lam16A_glucanase"/>
    <property type="match status" value="1"/>
</dbReference>
<dbReference type="FunFam" id="2.60.120.200:FF:000179">
    <property type="entry name" value="Unplaced genomic scaffold supercont1.19, whole genome shotgun sequence"/>
    <property type="match status" value="1"/>
</dbReference>
<keyword evidence="3" id="KW-0378">Hydrolase</keyword>
<dbReference type="EMBL" id="KN840508">
    <property type="protein sequence ID" value="KIP06883.1"/>
    <property type="molecule type" value="Genomic_DNA"/>
</dbReference>
<dbReference type="InterPro" id="IPR013320">
    <property type="entry name" value="ConA-like_dom_sf"/>
</dbReference>
<dbReference type="Pfam" id="PF26113">
    <property type="entry name" value="GH16_XgeA"/>
    <property type="match status" value="1"/>
</dbReference>
<protein>
    <submittedName>
        <fullName evidence="3">Glycoside hydrolase family 16 protein</fullName>
    </submittedName>
</protein>
<accession>A0A0C3PKM5</accession>
<dbReference type="SUPFAM" id="SSF49899">
    <property type="entry name" value="Concanavalin A-like lectins/glucanases"/>
    <property type="match status" value="1"/>
</dbReference>
<evidence type="ECO:0000256" key="1">
    <source>
        <dbReference type="SAM" id="SignalP"/>
    </source>
</evidence>
<dbReference type="STRING" id="745531.A0A0C3PKM5"/>
<dbReference type="Gene3D" id="2.60.120.200">
    <property type="match status" value="1"/>
</dbReference>
<evidence type="ECO:0000259" key="2">
    <source>
        <dbReference type="PROSITE" id="PS51762"/>
    </source>
</evidence>
<dbReference type="PROSITE" id="PS51762">
    <property type="entry name" value="GH16_2"/>
    <property type="match status" value="1"/>
</dbReference>
<dbReference type="OrthoDB" id="192832at2759"/>
<reference evidence="3 4" key="1">
    <citation type="journal article" date="2014" name="PLoS Genet.">
        <title>Analysis of the Phlebiopsis gigantea genome, transcriptome and secretome provides insight into its pioneer colonization strategies of wood.</title>
        <authorList>
            <person name="Hori C."/>
            <person name="Ishida T."/>
            <person name="Igarashi K."/>
            <person name="Samejima M."/>
            <person name="Suzuki H."/>
            <person name="Master E."/>
            <person name="Ferreira P."/>
            <person name="Ruiz-Duenas F.J."/>
            <person name="Held B."/>
            <person name="Canessa P."/>
            <person name="Larrondo L.F."/>
            <person name="Schmoll M."/>
            <person name="Druzhinina I.S."/>
            <person name="Kubicek C.P."/>
            <person name="Gaskell J.A."/>
            <person name="Kersten P."/>
            <person name="St John F."/>
            <person name="Glasner J."/>
            <person name="Sabat G."/>
            <person name="Splinter BonDurant S."/>
            <person name="Syed K."/>
            <person name="Yadav J."/>
            <person name="Mgbeahuruike A.C."/>
            <person name="Kovalchuk A."/>
            <person name="Asiegbu F.O."/>
            <person name="Lackner G."/>
            <person name="Hoffmeister D."/>
            <person name="Rencoret J."/>
            <person name="Gutierrez A."/>
            <person name="Sun H."/>
            <person name="Lindquist E."/>
            <person name="Barry K."/>
            <person name="Riley R."/>
            <person name="Grigoriev I.V."/>
            <person name="Henrissat B."/>
            <person name="Kues U."/>
            <person name="Berka R.M."/>
            <person name="Martinez A.T."/>
            <person name="Covert S.F."/>
            <person name="Blanchette R.A."/>
            <person name="Cullen D."/>
        </authorList>
    </citation>
    <scope>NUCLEOTIDE SEQUENCE [LARGE SCALE GENOMIC DNA]</scope>
    <source>
        <strain evidence="3 4">11061_1 CR5-6</strain>
    </source>
</reference>
<evidence type="ECO:0000313" key="4">
    <source>
        <dbReference type="Proteomes" id="UP000053257"/>
    </source>
</evidence>
<dbReference type="GO" id="GO:0009251">
    <property type="term" value="P:glucan catabolic process"/>
    <property type="evidence" value="ECO:0007669"/>
    <property type="project" value="TreeGrafter"/>
</dbReference>
<dbReference type="PANTHER" id="PTHR10963">
    <property type="entry name" value="GLYCOSYL HYDROLASE-RELATED"/>
    <property type="match status" value="1"/>
</dbReference>
<evidence type="ECO:0000313" key="3">
    <source>
        <dbReference type="EMBL" id="KIP06883.1"/>
    </source>
</evidence>
<feature type="signal peptide" evidence="1">
    <location>
        <begin position="1"/>
        <end position="19"/>
    </location>
</feature>
<dbReference type="GO" id="GO:0004553">
    <property type="term" value="F:hydrolase activity, hydrolyzing O-glycosyl compounds"/>
    <property type="evidence" value="ECO:0007669"/>
    <property type="project" value="InterPro"/>
</dbReference>
<dbReference type="InterPro" id="IPR050546">
    <property type="entry name" value="Glycosyl_Hydrlase_16"/>
</dbReference>
<sequence length="378" mass="39537">MLSARSATTLLSFATAVLGANFSLVQDYSGNGFFDGWDFYGNYDNLTNGDVTYVNQTNATNLAYVNAGGQAIIKVDNTSFVPYNEKRDSVRITSKDYFETGTIWVIDAAHLPFGCSVWPSIWTKGNNWPTNGEIDIIEGVNLMTYNQMALHTQSGCLAANGTNETGEQGGGDCSTSAGCTVIEKTANSYGEAFATNGGGVWATQFDTSGIYIWFWGRANVPASVTTATDSIDISSWGAPSASWPASSCSIPEFFGAQQLVIDITLCGDWAGVSSIYAATCTDTATNACYLDNVINNGTSQYANAYFEINYIRAFGANSSVVVDSSGSAVGTSAAGSTATATGAGASASTTSGAADPTARALWLAYTVGVVSVLSWVVL</sequence>
<dbReference type="HOGENOM" id="CLU_016972_2_1_1"/>
<dbReference type="InterPro" id="IPR000757">
    <property type="entry name" value="Beta-glucanase-like"/>
</dbReference>
<organism evidence="3 4">
    <name type="scientific">Phlebiopsis gigantea (strain 11061_1 CR5-6)</name>
    <name type="common">White-rot fungus</name>
    <name type="synonym">Peniophora gigantea</name>
    <dbReference type="NCBI Taxonomy" id="745531"/>
    <lineage>
        <taxon>Eukaryota</taxon>
        <taxon>Fungi</taxon>
        <taxon>Dikarya</taxon>
        <taxon>Basidiomycota</taxon>
        <taxon>Agaricomycotina</taxon>
        <taxon>Agaricomycetes</taxon>
        <taxon>Polyporales</taxon>
        <taxon>Phanerochaetaceae</taxon>
        <taxon>Phlebiopsis</taxon>
    </lineage>
</organism>
<dbReference type="PANTHER" id="PTHR10963:SF24">
    <property type="entry name" value="GLYCOSIDASE C21B10.07-RELATED"/>
    <property type="match status" value="1"/>
</dbReference>
<feature type="chain" id="PRO_5002168013" evidence="1">
    <location>
        <begin position="20"/>
        <end position="378"/>
    </location>
</feature>
<keyword evidence="4" id="KW-1185">Reference proteome</keyword>
<proteinExistence type="predicted"/>